<proteinExistence type="predicted"/>
<comment type="caution">
    <text evidence="1">The sequence shown here is derived from an EMBL/GenBank/DDBJ whole genome shotgun (WGS) entry which is preliminary data.</text>
</comment>
<reference evidence="1 2" key="1">
    <citation type="submission" date="2021-06" db="EMBL/GenBank/DDBJ databases">
        <title>Caerostris extrusa draft genome.</title>
        <authorList>
            <person name="Kono N."/>
            <person name="Arakawa K."/>
        </authorList>
    </citation>
    <scope>NUCLEOTIDE SEQUENCE [LARGE SCALE GENOMIC DNA]</scope>
</reference>
<evidence type="ECO:0000313" key="2">
    <source>
        <dbReference type="Proteomes" id="UP001054945"/>
    </source>
</evidence>
<evidence type="ECO:0000313" key="1">
    <source>
        <dbReference type="EMBL" id="GIY18708.1"/>
    </source>
</evidence>
<name>A0AAV4RFC4_CAEEX</name>
<sequence length="106" mass="11702">MPCKTGFTLLPNDKRINPPIRREGRRESFLNRTMAPNLNNAYALLCTVAMETREGGEEARCSGKRPLISIPFRKTSPLITRLPGTGTGSTILNPRAVCLREPAHAI</sequence>
<protein>
    <submittedName>
        <fullName evidence="1">Uncharacterized protein</fullName>
    </submittedName>
</protein>
<organism evidence="1 2">
    <name type="scientific">Caerostris extrusa</name>
    <name type="common">Bark spider</name>
    <name type="synonym">Caerostris bankana</name>
    <dbReference type="NCBI Taxonomy" id="172846"/>
    <lineage>
        <taxon>Eukaryota</taxon>
        <taxon>Metazoa</taxon>
        <taxon>Ecdysozoa</taxon>
        <taxon>Arthropoda</taxon>
        <taxon>Chelicerata</taxon>
        <taxon>Arachnida</taxon>
        <taxon>Araneae</taxon>
        <taxon>Araneomorphae</taxon>
        <taxon>Entelegynae</taxon>
        <taxon>Araneoidea</taxon>
        <taxon>Araneidae</taxon>
        <taxon>Caerostris</taxon>
    </lineage>
</organism>
<accession>A0AAV4RFC4</accession>
<dbReference type="AlphaFoldDB" id="A0AAV4RFC4"/>
<keyword evidence="2" id="KW-1185">Reference proteome</keyword>
<dbReference type="Proteomes" id="UP001054945">
    <property type="component" value="Unassembled WGS sequence"/>
</dbReference>
<gene>
    <name evidence="1" type="ORF">CEXT_387341</name>
</gene>
<dbReference type="EMBL" id="BPLR01007664">
    <property type="protein sequence ID" value="GIY18708.1"/>
    <property type="molecule type" value="Genomic_DNA"/>
</dbReference>